<feature type="region of interest" description="Disordered" evidence="1">
    <location>
        <begin position="144"/>
        <end position="183"/>
    </location>
</feature>
<dbReference type="Proteomes" id="UP001586593">
    <property type="component" value="Unassembled WGS sequence"/>
</dbReference>
<feature type="compositionally biased region" description="Basic and acidic residues" evidence="1">
    <location>
        <begin position="426"/>
        <end position="435"/>
    </location>
</feature>
<reference evidence="2 3" key="1">
    <citation type="journal article" date="2024" name="Commun. Biol.">
        <title>Comparative genomic analysis of thermophilic fungi reveals convergent evolutionary adaptations and gene losses.</title>
        <authorList>
            <person name="Steindorff A.S."/>
            <person name="Aguilar-Pontes M.V."/>
            <person name="Robinson A.J."/>
            <person name="Andreopoulos B."/>
            <person name="LaButti K."/>
            <person name="Kuo A."/>
            <person name="Mondo S."/>
            <person name="Riley R."/>
            <person name="Otillar R."/>
            <person name="Haridas S."/>
            <person name="Lipzen A."/>
            <person name="Grimwood J."/>
            <person name="Schmutz J."/>
            <person name="Clum A."/>
            <person name="Reid I.D."/>
            <person name="Moisan M.C."/>
            <person name="Butler G."/>
            <person name="Nguyen T.T.M."/>
            <person name="Dewar K."/>
            <person name="Conant G."/>
            <person name="Drula E."/>
            <person name="Henrissat B."/>
            <person name="Hansel C."/>
            <person name="Singer S."/>
            <person name="Hutchinson M.I."/>
            <person name="de Vries R.P."/>
            <person name="Natvig D.O."/>
            <person name="Powell A.J."/>
            <person name="Tsang A."/>
            <person name="Grigoriev I.V."/>
        </authorList>
    </citation>
    <scope>NUCLEOTIDE SEQUENCE [LARGE SCALE GENOMIC DNA]</scope>
    <source>
        <strain evidence="2 3">ATCC 24622</strain>
    </source>
</reference>
<keyword evidence="3" id="KW-1185">Reference proteome</keyword>
<feature type="compositionally biased region" description="Polar residues" evidence="1">
    <location>
        <begin position="520"/>
        <end position="531"/>
    </location>
</feature>
<evidence type="ECO:0000313" key="2">
    <source>
        <dbReference type="EMBL" id="KAL1882682.1"/>
    </source>
</evidence>
<protein>
    <submittedName>
        <fullName evidence="2">Uncharacterized protein</fullName>
    </submittedName>
</protein>
<comment type="caution">
    <text evidence="2">The sequence shown here is derived from an EMBL/GenBank/DDBJ whole genome shotgun (WGS) entry which is preliminary data.</text>
</comment>
<feature type="region of interest" description="Disordered" evidence="1">
    <location>
        <begin position="1"/>
        <end position="127"/>
    </location>
</feature>
<name>A0ABR3Y496_9PEZI</name>
<proteinExistence type="predicted"/>
<feature type="compositionally biased region" description="Basic and acidic residues" evidence="1">
    <location>
        <begin position="250"/>
        <end position="263"/>
    </location>
</feature>
<feature type="region of interest" description="Disordered" evidence="1">
    <location>
        <begin position="476"/>
        <end position="542"/>
    </location>
</feature>
<feature type="region of interest" description="Disordered" evidence="1">
    <location>
        <begin position="410"/>
        <end position="451"/>
    </location>
</feature>
<feature type="compositionally biased region" description="Basic and acidic residues" evidence="1">
    <location>
        <begin position="79"/>
        <end position="94"/>
    </location>
</feature>
<feature type="compositionally biased region" description="Low complexity" evidence="1">
    <location>
        <begin position="436"/>
        <end position="445"/>
    </location>
</feature>
<sequence>MVMSSGNRFRRVASVQDADESGNIIEGTDRYAESVASPIKEKPNTSRTRKDKSRRGSSPPLQGALTDSDSTAHPVSPVRESRTKSSREAKDKKSLSSNGSRKSASHKQALVAVRPAPKHVKTSPAMAYSRKADEAAYYGVQAAVTPASSRPRPQAAQQRPASYYGSTTSSHPPPSNVRFYAHQYPPPAGPPALYPPQHWAAAAPVVYSPAPPPTAMAPIPNEYYAHRPQNLIGRFGPARPQSAMGYRPTHQSDFDRDYVGERRVARRPSVSRRPTVDEDRRSMPPPPPRPSTARPTVAFRPPSTPAKRAVGFEDDDIAVGEPDLFQDISPINRYDRSRVRRPSIGATSISYDAGAYRTEIATTKTRRRNSYVAGQSLSSAGSYEDKLRQATAYQDNIVGSSLPLTVETLRKASKNGGSSRSTRSSGSHDESDYRRSATTRTTRSSTNEEDVTIRVKGNALLKVGGAEMQCQDGAEINISRGSGGGGEAVNVSGYRGSSDRSSYVDSDERYNRMRRLPIRTRSSSHATSYSRTLPRYEVPSSSQYDDYTYLSSIPPYPAYPTQQDSNFI</sequence>
<dbReference type="EMBL" id="JAZHXJ010000014">
    <property type="protein sequence ID" value="KAL1882682.1"/>
    <property type="molecule type" value="Genomic_DNA"/>
</dbReference>
<organism evidence="2 3">
    <name type="scientific">Phialemonium thermophilum</name>
    <dbReference type="NCBI Taxonomy" id="223376"/>
    <lineage>
        <taxon>Eukaryota</taxon>
        <taxon>Fungi</taxon>
        <taxon>Dikarya</taxon>
        <taxon>Ascomycota</taxon>
        <taxon>Pezizomycotina</taxon>
        <taxon>Sordariomycetes</taxon>
        <taxon>Sordariomycetidae</taxon>
        <taxon>Cephalothecales</taxon>
        <taxon>Cephalothecaceae</taxon>
        <taxon>Phialemonium</taxon>
    </lineage>
</organism>
<gene>
    <name evidence="2" type="ORF">VTK73DRAFT_1594</name>
</gene>
<feature type="compositionally biased region" description="Low complexity" evidence="1">
    <location>
        <begin position="491"/>
        <end position="504"/>
    </location>
</feature>
<feature type="compositionally biased region" description="Low complexity" evidence="1">
    <location>
        <begin position="146"/>
        <end position="162"/>
    </location>
</feature>
<feature type="compositionally biased region" description="Low complexity" evidence="1">
    <location>
        <begin position="416"/>
        <end position="425"/>
    </location>
</feature>
<feature type="region of interest" description="Disordered" evidence="1">
    <location>
        <begin position="231"/>
        <end position="315"/>
    </location>
</feature>
<evidence type="ECO:0000313" key="3">
    <source>
        <dbReference type="Proteomes" id="UP001586593"/>
    </source>
</evidence>
<evidence type="ECO:0000256" key="1">
    <source>
        <dbReference type="SAM" id="MobiDB-lite"/>
    </source>
</evidence>
<accession>A0ABR3Y496</accession>